<dbReference type="OrthoDB" id="5287589at2"/>
<keyword evidence="5" id="KW-1185">Reference proteome</keyword>
<protein>
    <recommendedName>
        <fullName evidence="6">Transposase</fullName>
    </recommendedName>
</protein>
<dbReference type="Pfam" id="PF09299">
    <property type="entry name" value="Mu-transpos_C"/>
    <property type="match status" value="1"/>
</dbReference>
<reference evidence="4 5" key="1">
    <citation type="submission" date="2018-07" db="EMBL/GenBank/DDBJ databases">
        <title>Genome sequence of Azospirillum sp. ATCC 49961.</title>
        <authorList>
            <person name="Sant'Anna F.H."/>
            <person name="Baldani J.I."/>
            <person name="Zilli J.E."/>
            <person name="Reis V.M."/>
            <person name="Hartmann A."/>
            <person name="Cruz L."/>
            <person name="de Souza E.M."/>
            <person name="de Oliveira Pedrosa F."/>
            <person name="Passaglia L.M.P."/>
        </authorList>
    </citation>
    <scope>NUCLEOTIDE SEQUENCE [LARGE SCALE GENOMIC DNA]</scope>
    <source>
        <strain evidence="4 5">ATCC 49961</strain>
    </source>
</reference>
<proteinExistence type="predicted"/>
<dbReference type="Gene3D" id="3.30.420.10">
    <property type="entry name" value="Ribonuclease H-like superfamily/Ribonuclease H"/>
    <property type="match status" value="1"/>
</dbReference>
<dbReference type="EMBL" id="QOKW01000019">
    <property type="protein sequence ID" value="KAA0678111.1"/>
    <property type="molecule type" value="Genomic_DNA"/>
</dbReference>
<dbReference type="PANTHER" id="PTHR35004">
    <property type="entry name" value="TRANSPOSASE RV3428C-RELATED"/>
    <property type="match status" value="1"/>
</dbReference>
<organism evidence="4 5">
    <name type="scientific">Roseomonas genomospecies 6</name>
    <dbReference type="NCBI Taxonomy" id="214106"/>
    <lineage>
        <taxon>Bacteria</taxon>
        <taxon>Pseudomonadati</taxon>
        <taxon>Pseudomonadota</taxon>
        <taxon>Alphaproteobacteria</taxon>
        <taxon>Acetobacterales</taxon>
        <taxon>Roseomonadaceae</taxon>
        <taxon>Roseomonas</taxon>
    </lineage>
</organism>
<dbReference type="InterPro" id="IPR001584">
    <property type="entry name" value="Integrase_cat-core"/>
</dbReference>
<dbReference type="Pfam" id="PF00665">
    <property type="entry name" value="rve"/>
    <property type="match status" value="1"/>
</dbReference>
<evidence type="ECO:0000256" key="1">
    <source>
        <dbReference type="SAM" id="MobiDB-lite"/>
    </source>
</evidence>
<name>A0A9W7KR64_9PROT</name>
<dbReference type="InterPro" id="IPR036397">
    <property type="entry name" value="RNaseH_sf"/>
</dbReference>
<evidence type="ECO:0000259" key="2">
    <source>
        <dbReference type="PROSITE" id="PS50994"/>
    </source>
</evidence>
<dbReference type="AlphaFoldDB" id="A0A9W7KR64"/>
<evidence type="ECO:0000313" key="4">
    <source>
        <dbReference type="EMBL" id="KAA0678111.1"/>
    </source>
</evidence>
<sequence length="735" mass="80649">MAEERDQQEWRTAAGWAEEGKAGVPDIPASARGVKKKAEKDNWRSRPNEGQGGGLQYHVSSLPPAARLELARRAAQTHPPASVPASPAVAATKAKLKASSALTSRGKERLDAKLAICAAFDRFHQASGQGVFAARQKFVGFYNAGEITVEPYVRSEKPTISVSSLERWLKDRATGDAAKLAGRYGNRKGGGVLDRAVKDIKGYLIAALIENPNLSVEKVRRLLVVRFGEYVMLFDGAEAPMPSERRLQVIVQEWRDNNRQLHLAVTNPDAWKSRARVAVGNASEGIERPNQLWEIDASPSDVMLTDGRHSIYVVVDVFTRRIMVLVTKVPKSSAVLLLIRRAILAWGMPEAIKTDNGSDFTSREAERAYFLIGAAHPTCTPYSPEQKPHVERSIGTVQHSFMTMLPGYVGHDVAARQAIRARETFAKRLGEADADVFDVRLSAEELQQLVDAWVENVYQHNTHEGLGDRTPFEVAEAHAAGVARVADERQLDILLMQAPEGCTRTVGKKGVMVENATFYAHELIPFIGTGEELEVRLDPEDMGRIYCYRPDPFEFVCIAENPERLGLSRRALAAEAKALQQRFIADGKAAIKAAKAKFRPHELADAIIGKSLPAPAPKVTALPTAALPPTPQSAGMMAASRAVEAGTPAQAAPLTDAQQARQADIARRIEAPPVQSDRPEDRWWARAQAIEAAIAAEQEVTQDDLDWLAMAETTAWYRARKRSQERTAGFARAVE</sequence>
<gene>
    <name evidence="4" type="ORF">DS843_21245</name>
</gene>
<feature type="domain" description="Integrase catalytic" evidence="2">
    <location>
        <begin position="285"/>
        <end position="479"/>
    </location>
</feature>
<feature type="compositionally biased region" description="Basic and acidic residues" evidence="1">
    <location>
        <begin position="36"/>
        <end position="47"/>
    </location>
</feature>
<feature type="region of interest" description="Disordered" evidence="1">
    <location>
        <begin position="1"/>
        <end position="58"/>
    </location>
</feature>
<dbReference type="Proteomes" id="UP000480854">
    <property type="component" value="Unassembled WGS sequence"/>
</dbReference>
<dbReference type="InterPro" id="IPR003314">
    <property type="entry name" value="Mu-type_HTH"/>
</dbReference>
<dbReference type="InterPro" id="IPR012337">
    <property type="entry name" value="RNaseH-like_sf"/>
</dbReference>
<dbReference type="SUPFAM" id="SSF53098">
    <property type="entry name" value="Ribonuclease H-like"/>
    <property type="match status" value="1"/>
</dbReference>
<dbReference type="GO" id="GO:0015074">
    <property type="term" value="P:DNA integration"/>
    <property type="evidence" value="ECO:0007669"/>
    <property type="project" value="InterPro"/>
</dbReference>
<dbReference type="SUPFAM" id="SSF46955">
    <property type="entry name" value="Putative DNA-binding domain"/>
    <property type="match status" value="1"/>
</dbReference>
<dbReference type="Gene3D" id="1.10.10.10">
    <property type="entry name" value="Winged helix-like DNA-binding domain superfamily/Winged helix DNA-binding domain"/>
    <property type="match status" value="1"/>
</dbReference>
<dbReference type="PROSITE" id="PS51702">
    <property type="entry name" value="HTH_MU"/>
    <property type="match status" value="1"/>
</dbReference>
<evidence type="ECO:0000313" key="5">
    <source>
        <dbReference type="Proteomes" id="UP000480854"/>
    </source>
</evidence>
<evidence type="ECO:0008006" key="6">
    <source>
        <dbReference type="Google" id="ProtNLM"/>
    </source>
</evidence>
<dbReference type="InterPro" id="IPR015378">
    <property type="entry name" value="Transposase-like_Mu_C"/>
</dbReference>
<dbReference type="InterPro" id="IPR036388">
    <property type="entry name" value="WH-like_DNA-bd_sf"/>
</dbReference>
<feature type="domain" description="HTH Mu-type" evidence="3">
    <location>
        <begin position="12"/>
        <end position="78"/>
    </location>
</feature>
<comment type="caution">
    <text evidence="4">The sequence shown here is derived from an EMBL/GenBank/DDBJ whole genome shotgun (WGS) entry which is preliminary data.</text>
</comment>
<accession>A0A9W7KR64</accession>
<dbReference type="RefSeq" id="WP_149470842.1">
    <property type="nucleotide sequence ID" value="NZ_QOKW01000019.1"/>
</dbReference>
<dbReference type="PROSITE" id="PS50994">
    <property type="entry name" value="INTEGRASE"/>
    <property type="match status" value="1"/>
</dbReference>
<evidence type="ECO:0000259" key="3">
    <source>
        <dbReference type="PROSITE" id="PS51702"/>
    </source>
</evidence>
<dbReference type="PANTHER" id="PTHR35004:SF7">
    <property type="entry name" value="INTEGRASE PROTEIN"/>
    <property type="match status" value="1"/>
</dbReference>
<dbReference type="Pfam" id="PF02316">
    <property type="entry name" value="HTH_Tnp_Mu_1"/>
    <property type="match status" value="1"/>
</dbReference>
<dbReference type="InterPro" id="IPR009061">
    <property type="entry name" value="DNA-bd_dom_put_sf"/>
</dbReference>
<dbReference type="GO" id="GO:0003677">
    <property type="term" value="F:DNA binding"/>
    <property type="evidence" value="ECO:0007669"/>
    <property type="project" value="InterPro"/>
</dbReference>